<name>A0ABW2X4V3_9ACTN</name>
<sequence>MQTTEASALRTADFHDFADEHPVGRIALGAGGRLGLRSRILGATDAGGDCTGDLPWTTMTWA</sequence>
<evidence type="ECO:0000313" key="2">
    <source>
        <dbReference type="Proteomes" id="UP001596915"/>
    </source>
</evidence>
<dbReference type="EMBL" id="JBHTGL010000008">
    <property type="protein sequence ID" value="MFD0627165.1"/>
    <property type="molecule type" value="Genomic_DNA"/>
</dbReference>
<dbReference type="Proteomes" id="UP001596915">
    <property type="component" value="Unassembled WGS sequence"/>
</dbReference>
<reference evidence="2" key="1">
    <citation type="journal article" date="2019" name="Int. J. Syst. Evol. Microbiol.">
        <title>The Global Catalogue of Microorganisms (GCM) 10K type strain sequencing project: providing services to taxonomists for standard genome sequencing and annotation.</title>
        <authorList>
            <consortium name="The Broad Institute Genomics Platform"/>
            <consortium name="The Broad Institute Genome Sequencing Center for Infectious Disease"/>
            <person name="Wu L."/>
            <person name="Ma J."/>
        </authorList>
    </citation>
    <scope>NUCLEOTIDE SEQUENCE [LARGE SCALE GENOMIC DNA]</scope>
    <source>
        <strain evidence="2">JCM 12607</strain>
    </source>
</reference>
<evidence type="ECO:0000313" key="1">
    <source>
        <dbReference type="EMBL" id="MFD0627165.1"/>
    </source>
</evidence>
<proteinExistence type="predicted"/>
<comment type="caution">
    <text evidence="1">The sequence shown here is derived from an EMBL/GenBank/DDBJ whole genome shotgun (WGS) entry which is preliminary data.</text>
</comment>
<gene>
    <name evidence="1" type="ORF">ACFQ2K_35290</name>
</gene>
<organism evidence="1 2">
    <name type="scientific">Streptomyces sanglieri</name>
    <dbReference type="NCBI Taxonomy" id="193460"/>
    <lineage>
        <taxon>Bacteria</taxon>
        <taxon>Bacillati</taxon>
        <taxon>Actinomycetota</taxon>
        <taxon>Actinomycetes</taxon>
        <taxon>Kitasatosporales</taxon>
        <taxon>Streptomycetaceae</taxon>
        <taxon>Streptomyces</taxon>
    </lineage>
</organism>
<accession>A0ABW2X4V3</accession>
<keyword evidence="2" id="KW-1185">Reference proteome</keyword>
<protein>
    <submittedName>
        <fullName evidence="1">Uncharacterized protein</fullName>
    </submittedName>
</protein>